<keyword evidence="2" id="KW-1185">Reference proteome</keyword>
<sequence>MLQARCFSTPVYGRSHFKKFWLRKSEKEKDSIEVFEMSSPVVSQHAHQQMSASLSSCDYRKLGAQSPVYSSVPITGGSMTARMHSVGIGGKFGSIAPTQMQMVIGSTCGSEISSESLDSRKTLLNVVQADSVDEVAAISVHTVGSQCPAIHLDQNDFHRNQFGSVCTPSLCVGKNNNDDIPPRHSRSGSPVLVTSGPNHSSKILAQPSGISLQSDFSFGFGDGDDKSKGSPEPEITDFDCKSVHPAPSLGSQQDAWNTDSFPNGFDQTLFDVGRNAQLCAAIQSVEGRSKSSPAISNCNPGHSFIACTSPSFRQSTVSPRHRRMDSVDTDGWGDKIFEQPLDVPVLDSASVLQMTSASPPESGNAALQHSCDGQNQDASRKLLCTESWTVRSSSKENDYNEESEKASGFKTNIFSRNRSFMNGLISSHPSPKPRQQLLEGGSSRNLSRTCSHCGTMKTPLWRSGPLGPKSLCNACGIRLKKAGRRVAMSEGMDNSDSPPPTPKSAVKLTSKPSKRKLDKPNYPVDAWVARARLKAAQNYTSNVHLSKKNKIFSAQFRKVQAGEVYHEKAGSSVRRRNLQPSSPLTSPGGTSSACTTEFPDEFGAMQAFEARKRAVTMARREFERLEAANPSRLRRVFAKDAEEGAVLLMALSYGLVNA</sequence>
<evidence type="ECO:0000313" key="2">
    <source>
        <dbReference type="Proteomes" id="UP001162992"/>
    </source>
</evidence>
<protein>
    <submittedName>
        <fullName evidence="1">Uncharacterized protein</fullName>
    </submittedName>
</protein>
<dbReference type="Proteomes" id="UP001162992">
    <property type="component" value="Chromosome 14"/>
</dbReference>
<organism evidence="1 2">
    <name type="scientific">Diphasiastrum complanatum</name>
    <name type="common">Issler's clubmoss</name>
    <name type="synonym">Lycopodium complanatum</name>
    <dbReference type="NCBI Taxonomy" id="34168"/>
    <lineage>
        <taxon>Eukaryota</taxon>
        <taxon>Viridiplantae</taxon>
        <taxon>Streptophyta</taxon>
        <taxon>Embryophyta</taxon>
        <taxon>Tracheophyta</taxon>
        <taxon>Lycopodiopsida</taxon>
        <taxon>Lycopodiales</taxon>
        <taxon>Lycopodiaceae</taxon>
        <taxon>Lycopodioideae</taxon>
        <taxon>Diphasiastrum</taxon>
    </lineage>
</organism>
<evidence type="ECO:0000313" key="1">
    <source>
        <dbReference type="EMBL" id="KAJ7531708.1"/>
    </source>
</evidence>
<gene>
    <name evidence="1" type="ORF">O6H91_14G055200</name>
</gene>
<name>A0ACC2BPJ0_DIPCM</name>
<dbReference type="EMBL" id="CM055105">
    <property type="protein sequence ID" value="KAJ7531708.1"/>
    <property type="molecule type" value="Genomic_DNA"/>
</dbReference>
<proteinExistence type="predicted"/>
<reference evidence="2" key="1">
    <citation type="journal article" date="2024" name="Proc. Natl. Acad. Sci. U.S.A.">
        <title>Extraordinary preservation of gene collinearity over three hundred million years revealed in homosporous lycophytes.</title>
        <authorList>
            <person name="Li C."/>
            <person name="Wickell D."/>
            <person name="Kuo L.Y."/>
            <person name="Chen X."/>
            <person name="Nie B."/>
            <person name="Liao X."/>
            <person name="Peng D."/>
            <person name="Ji J."/>
            <person name="Jenkins J."/>
            <person name="Williams M."/>
            <person name="Shu S."/>
            <person name="Plott C."/>
            <person name="Barry K."/>
            <person name="Rajasekar S."/>
            <person name="Grimwood J."/>
            <person name="Han X."/>
            <person name="Sun S."/>
            <person name="Hou Z."/>
            <person name="He W."/>
            <person name="Dai G."/>
            <person name="Sun C."/>
            <person name="Schmutz J."/>
            <person name="Leebens-Mack J.H."/>
            <person name="Li F.W."/>
            <person name="Wang L."/>
        </authorList>
    </citation>
    <scope>NUCLEOTIDE SEQUENCE [LARGE SCALE GENOMIC DNA]</scope>
    <source>
        <strain evidence="2">cv. PW_Plant_1</strain>
    </source>
</reference>
<comment type="caution">
    <text evidence="1">The sequence shown here is derived from an EMBL/GenBank/DDBJ whole genome shotgun (WGS) entry which is preliminary data.</text>
</comment>
<accession>A0ACC2BPJ0</accession>